<proteinExistence type="predicted"/>
<dbReference type="Proteomes" id="UP000326837">
    <property type="component" value="Chromosome"/>
</dbReference>
<organism evidence="4 5">
    <name type="scientific">Lacipirellula parvula</name>
    <dbReference type="NCBI Taxonomy" id="2650471"/>
    <lineage>
        <taxon>Bacteria</taxon>
        <taxon>Pseudomonadati</taxon>
        <taxon>Planctomycetota</taxon>
        <taxon>Planctomycetia</taxon>
        <taxon>Pirellulales</taxon>
        <taxon>Lacipirellulaceae</taxon>
        <taxon>Lacipirellula</taxon>
    </lineage>
</organism>
<evidence type="ECO:0000259" key="2">
    <source>
        <dbReference type="PROSITE" id="PS51192"/>
    </source>
</evidence>
<dbReference type="CDD" id="cd18793">
    <property type="entry name" value="SF2_C_SNF"/>
    <property type="match status" value="1"/>
</dbReference>
<dbReference type="InterPro" id="IPR000330">
    <property type="entry name" value="SNF2_N"/>
</dbReference>
<feature type="domain" description="Helicase ATP-binding" evidence="2">
    <location>
        <begin position="59"/>
        <end position="224"/>
    </location>
</feature>
<dbReference type="InterPro" id="IPR038718">
    <property type="entry name" value="SNF2-like_sf"/>
</dbReference>
<dbReference type="PANTHER" id="PTHR45766:SF6">
    <property type="entry name" value="SWI_SNF-RELATED MATRIX-ASSOCIATED ACTIN-DEPENDENT REGULATOR OF CHROMATIN SUBFAMILY A-LIKE PROTEIN 1"/>
    <property type="match status" value="1"/>
</dbReference>
<evidence type="ECO:0008006" key="6">
    <source>
        <dbReference type="Google" id="ProtNLM"/>
    </source>
</evidence>
<evidence type="ECO:0000256" key="1">
    <source>
        <dbReference type="ARBA" id="ARBA00022801"/>
    </source>
</evidence>
<keyword evidence="5" id="KW-1185">Reference proteome</keyword>
<dbReference type="PROSITE" id="PS51194">
    <property type="entry name" value="HELICASE_CTER"/>
    <property type="match status" value="1"/>
</dbReference>
<gene>
    <name evidence="4" type="ORF">PLANPX_3170</name>
</gene>
<dbReference type="RefSeq" id="WP_172992060.1">
    <property type="nucleotide sequence ID" value="NZ_AP021861.1"/>
</dbReference>
<name>A0A5K7XAJ3_9BACT</name>
<dbReference type="InterPro" id="IPR049730">
    <property type="entry name" value="SNF2/RAD54-like_C"/>
</dbReference>
<dbReference type="GO" id="GO:0016787">
    <property type="term" value="F:hydrolase activity"/>
    <property type="evidence" value="ECO:0007669"/>
    <property type="project" value="UniProtKB-KW"/>
</dbReference>
<dbReference type="Gene3D" id="3.40.50.10810">
    <property type="entry name" value="Tandem AAA-ATPase domain"/>
    <property type="match status" value="1"/>
</dbReference>
<dbReference type="Pfam" id="PF00176">
    <property type="entry name" value="SNF2-rel_dom"/>
    <property type="match status" value="1"/>
</dbReference>
<dbReference type="SMART" id="SM00490">
    <property type="entry name" value="HELICc"/>
    <property type="match status" value="1"/>
</dbReference>
<reference evidence="5" key="1">
    <citation type="submission" date="2019-10" db="EMBL/GenBank/DDBJ databases">
        <title>Lacipirellula parvula gen. nov., sp. nov., representing a lineage of planctomycetes widespread in freshwater anoxic habitats, and description of the family Lacipirellulaceae.</title>
        <authorList>
            <person name="Dedysh S.N."/>
            <person name="Kulichevskaya I.S."/>
            <person name="Beletsky A.V."/>
            <person name="Rakitin A.L."/>
            <person name="Mardanov A.V."/>
            <person name="Ivanova A.A."/>
            <person name="Saltykova V.X."/>
            <person name="Rijpstra W.I.C."/>
            <person name="Sinninghe Damste J.S."/>
            <person name="Ravin N.V."/>
        </authorList>
    </citation>
    <scope>NUCLEOTIDE SEQUENCE [LARGE SCALE GENOMIC DNA]</scope>
    <source>
        <strain evidence="5">PX69</strain>
    </source>
</reference>
<dbReference type="PROSITE" id="PS51192">
    <property type="entry name" value="HELICASE_ATP_BIND_1"/>
    <property type="match status" value="1"/>
</dbReference>
<dbReference type="InterPro" id="IPR027417">
    <property type="entry name" value="P-loop_NTPase"/>
</dbReference>
<dbReference type="InterPro" id="IPR001650">
    <property type="entry name" value="Helicase_C-like"/>
</dbReference>
<dbReference type="GO" id="GO:0005524">
    <property type="term" value="F:ATP binding"/>
    <property type="evidence" value="ECO:0007669"/>
    <property type="project" value="InterPro"/>
</dbReference>
<dbReference type="Gene3D" id="3.40.50.300">
    <property type="entry name" value="P-loop containing nucleotide triphosphate hydrolases"/>
    <property type="match status" value="1"/>
</dbReference>
<dbReference type="Pfam" id="PF00271">
    <property type="entry name" value="Helicase_C"/>
    <property type="match status" value="1"/>
</dbReference>
<sequence length="1907" mass="208765">MTADRLKPAGNDEEFALHRAALEWSLADPIVIHSIEDVKSRTEWREGFAPFEHQVQNLITFCRCLPVTLLADDVGLGKTISAALILCELMKRHRISRTLVLCPSILCEQWGEELETKVGIFARTAKGADLDRELRGQCPVVVTTYESGVRRLASVPAGAFDMLILDEAHKLRNLHGTAQPPKMAQKLHKALEQRLFKYVLMLTATPIHNRLWDLYSLISCLTIAKGHKNPLGEPAQFSARYIADAPAARRLRDGTQEPFKEILRQYVVRTRRQDAGLVFPDRRVDLQSVAATSEEIEMQRLVAEHLDGMNGLLQTSILTALMSSPQALLAQLNNMAERNPFFAELRDAIRRLVDPNRNFAKAEGLRLIIQELREKRPDDWRVLVFTGRKETQAAIGRMLEREGVKFGFISGGEANANMRTIKQFMNDRPEVSVVVSTDSGAEGVNLQKCNVLVNYDLPWNPMVVEQRIGRIQRLSSVHRFVTVFNLCLAGSPEQRVVARLMEKLQTISATVGDIEAILETTYGESKDTAESFAVQVRRLVVESLSGQDVELAMKKTEASLEKGKQLLKKRAGELDRTLGRLDALHKTGPAAPKVARTEPRLPHRQFVERALAARGATLSSASNGVFLASYADRPNEELTFDEEIWRSRATDGVFQGRAPKLYLPGKPDFERLVQHWIDHASHRVKPADSACKAEAEQLATNWLTRIPQAQLTGVEYTPSARQFAGTATVKAAVHNAVDSYEKLIDAPIMANDGLVSETFRTDQAGYVNDALEPAGVAADIRSVVRSSIETDQDVIAFSDFYERRLREELAKTAGDAPMEKKIIGDFQPTIHGYVLSLEGNFRTSGQLVVKFSIDGQGDYEAMLEGRPATGEVVTAPAFANCQETGAAVPENCLTRCQLTRKLVLKHLLVESAESGKLGLKKLCQACQETGRLVFPDELARCEITGNRVARSTVQLSAMSGRLGLQRLMETCDFTGARVLPAEILASQISGKRYRADEGAESSVSNQRGHRSEFIQCELTREPILASESVVSDVSGRNVRYDATVVSEKPPHRQGASDEAVQCDATGRRLLVDEAKQSAASGRMVDVELLVPSEESGRLALADEMVVCEQSGKRILPDEAGQSDVSGQTICQSLLFRSPIDGRRGRGSETAVCEFSSDRILADELVVSDYSGKRLRKDRAVASQLSERIGDRSEAVQCEYTGVIVLPDEAGRSALTQKRAALRALTPSEKSGRVGVASAGELVRCELTGKLLLRDETAASVISHKVVDRELLTPSDESGRLALAEEMFVCTATGKPILPAEAARSEVSGAIVRRRLLQASAIGGRLGLAEETVACELTGASVLRDELSVSEVSGARYRNDQSVVSEVSGRRGHASEGVECGYTGRLLLRDEAAQSAVSGKWALLAELTPSEKSQRLGRAASGEFTHCETTGRQLLSDEIAACEVTGKQVDVDLLVASAASGRRALAECLRSCEATGQRVLPDELALSDASGKSVLATHLRKSAASDRRCLQAEMKQCAFTDAWVLPDEIQVSQYSAKPFRSDEAIASAISSRTGHASEFVTCDYSRRKLLPDETSPSDATGRLAGVDLLAQSEHSKRKGVQLAGEVCQCESTGKRVLWDETAICAATGKRVVSELLVSSEASGLKGLPEAMVRCEKSGARLLPSETSHCEVSQQRVDSRLTIASGISGRHCLKEYAITCSVTRKTGLPDEVRICESSQLPVVVSKLKQCFATGKVTNEDLMLRSNESGNWLLKQHARQSKIVPGYYAAHELVQCQWLEEEIPLSHTAECQWTGLRFAASQLEASHHLSALSDLMSGKLAYSGGAHLGDWLKQLHPELFSGLHSVQIAGSPKKGVYAFVCEMHRAFGFKKRVAAFLASNHDPKRIIGKIALFRLERKELTFQEAVAASQ</sequence>
<accession>A0A5K7XAJ3</accession>
<dbReference type="InterPro" id="IPR014001">
    <property type="entry name" value="Helicase_ATP-bd"/>
</dbReference>
<dbReference type="SUPFAM" id="SSF52540">
    <property type="entry name" value="P-loop containing nucleoside triphosphate hydrolases"/>
    <property type="match status" value="1"/>
</dbReference>
<dbReference type="PANTHER" id="PTHR45766">
    <property type="entry name" value="DNA ANNEALING HELICASE AND ENDONUCLEASE ZRANB3 FAMILY MEMBER"/>
    <property type="match status" value="1"/>
</dbReference>
<dbReference type="SMART" id="SM00487">
    <property type="entry name" value="DEXDc"/>
    <property type="match status" value="1"/>
</dbReference>
<protein>
    <recommendedName>
        <fullName evidence="6">Helicase</fullName>
    </recommendedName>
</protein>
<evidence type="ECO:0000259" key="3">
    <source>
        <dbReference type="PROSITE" id="PS51194"/>
    </source>
</evidence>
<evidence type="ECO:0000313" key="4">
    <source>
        <dbReference type="EMBL" id="BBO33558.1"/>
    </source>
</evidence>
<evidence type="ECO:0000313" key="5">
    <source>
        <dbReference type="Proteomes" id="UP000326837"/>
    </source>
</evidence>
<feature type="domain" description="Helicase C-terminal" evidence="3">
    <location>
        <begin position="364"/>
        <end position="540"/>
    </location>
</feature>
<dbReference type="KEGG" id="lpav:PLANPX_3170"/>
<dbReference type="EMBL" id="AP021861">
    <property type="protein sequence ID" value="BBO33558.1"/>
    <property type="molecule type" value="Genomic_DNA"/>
</dbReference>
<keyword evidence="1" id="KW-0378">Hydrolase</keyword>